<keyword evidence="3 12" id="KW-0813">Transport</keyword>
<dbReference type="InterPro" id="IPR016460">
    <property type="entry name" value="COPB1"/>
</dbReference>
<gene>
    <name evidence="16" type="ORF">H4Q32_001647</name>
</gene>
<evidence type="ECO:0000256" key="6">
    <source>
        <dbReference type="ARBA" id="ARBA00022892"/>
    </source>
</evidence>
<dbReference type="PIRSF" id="PIRSF005727">
    <property type="entry name" value="Coatomer_beta_subunit"/>
    <property type="match status" value="1"/>
</dbReference>
<sequence length="993" mass="112245">MPMLKVKRIRILNETVVFPLKREHKECIDVAKSVRFHVIRKDQDLSRHGCVYRRRERPKPCLKGNLIGILSEWSLLKRYRADIMTAAENVCYTLINVTNDSEPPSEDHTIKKLLLVFWEIVPKTTPDGKLLQEMILVCDAYRKDLQHPNEFIRGSTLRFLCKLKESELLEPLMPAIRACLEHRHSYVRRNAVLAIYTIYRNFEHLIPDAPELIHDFLVNEKDASCKRNAFMMLIHADQDRALDYLSTCIDQVHTFGDILQLVIVELIYKVCHANPSERARFIRCIYNLLQSSSPAVKYEAAGTLVTLSSAPTAIKAAAQCYIDLIIKESDNNVKLIVLDRLIELKEHPTHERVLQDLVMDILRVLTTPDLEVRKKTLQLALDLVSSRNVEELVIVLKKEVIKTNNVTEHEDTDKYRQLLVRTLHSCSVRFPDMAANVIPVLMEFLSDTNEAAAADVLEFVREAIQRFDNLRPLIIEKMLEVFHAIKTVKIYRGALWILGEYCSTKEDIQSVMTELKKEAGEVKPEEEVTAAPAPKLVTEMGTYVTQSALSTSRPSKKEEDRPPLRGFLMDGDFYVAASLATTLTKVALRYVALAEDKKRQNSFVAEAMLIMATVLHLGKSSLPKKPITDDDVDRISLCLKVLSECSPLMNDIFNKECRRSLSHMLAVRLEEEKLSQKKESEKRNVTVQADDPISFMQLTAKNEMTSKEDQFQLSLLAAMGNTQRKEAADPLASKLNKLTGFSDPVYAEAYVHVNQYDIVLDVLVVNQTSDTLQNCTLELATLGDLKLVEKPSPLTLAPHDFANIKANVKVASTENGIIFGNIVYDVSGAASDRNCVVLSDIHIDIMDYIQPASCTDAEFRQMWAEFEWENKVTVNTNITDLNDYLQHILKSTNMKCLTPEKALSGICGFMAANLYARSIFGEDALANVSIEKPIHMGPDAPVNGHIRIRAKSQGMALSLGDKINLSQKKSVSLPYTCSALWPRSKLFNPSNYV</sequence>
<comment type="caution">
    <text evidence="16">The sequence shown here is derived from an EMBL/GenBank/DDBJ whole genome shotgun (WGS) entry which is preliminary data.</text>
</comment>
<evidence type="ECO:0000256" key="9">
    <source>
        <dbReference type="ARBA" id="ARBA00023136"/>
    </source>
</evidence>
<evidence type="ECO:0000259" key="15">
    <source>
        <dbReference type="Pfam" id="PF14806"/>
    </source>
</evidence>
<dbReference type="InterPro" id="IPR002553">
    <property type="entry name" value="Clathrin/coatomer_adapt-like_N"/>
</dbReference>
<keyword evidence="6 12" id="KW-0931">ER-Golgi transport</keyword>
<name>A0ABQ8MIM2_LABRO</name>
<organism evidence="16 17">
    <name type="scientific">Labeo rohita</name>
    <name type="common">Indian major carp</name>
    <name type="synonym">Cyprinus rohita</name>
    <dbReference type="NCBI Taxonomy" id="84645"/>
    <lineage>
        <taxon>Eukaryota</taxon>
        <taxon>Metazoa</taxon>
        <taxon>Chordata</taxon>
        <taxon>Craniata</taxon>
        <taxon>Vertebrata</taxon>
        <taxon>Euteleostomi</taxon>
        <taxon>Actinopterygii</taxon>
        <taxon>Neopterygii</taxon>
        <taxon>Teleostei</taxon>
        <taxon>Ostariophysi</taxon>
        <taxon>Cypriniformes</taxon>
        <taxon>Cyprinidae</taxon>
        <taxon>Labeoninae</taxon>
        <taxon>Labeonini</taxon>
        <taxon>Labeo</taxon>
    </lineage>
</organism>
<evidence type="ECO:0000256" key="1">
    <source>
        <dbReference type="ARBA" id="ARBA00004255"/>
    </source>
</evidence>
<evidence type="ECO:0000256" key="2">
    <source>
        <dbReference type="ARBA" id="ARBA00017024"/>
    </source>
</evidence>
<dbReference type="Pfam" id="PF07718">
    <property type="entry name" value="Coatamer_beta_C"/>
    <property type="match status" value="1"/>
</dbReference>
<evidence type="ECO:0000256" key="7">
    <source>
        <dbReference type="ARBA" id="ARBA00022927"/>
    </source>
</evidence>
<reference evidence="16 17" key="1">
    <citation type="submission" date="2022-01" db="EMBL/GenBank/DDBJ databases">
        <title>A high-quality chromosome-level genome assembly of rohu carp, Labeo rohita.</title>
        <authorList>
            <person name="Arick M.A. II"/>
            <person name="Hsu C.-Y."/>
            <person name="Magbanua Z."/>
            <person name="Pechanova O."/>
            <person name="Grover C."/>
            <person name="Miller E."/>
            <person name="Thrash A."/>
            <person name="Ezzel L."/>
            <person name="Alam S."/>
            <person name="Benzie J."/>
            <person name="Hamilton M."/>
            <person name="Karsi A."/>
            <person name="Lawrence M.L."/>
            <person name="Peterson D.G."/>
        </authorList>
    </citation>
    <scope>NUCLEOTIDE SEQUENCE [LARGE SCALE GENOMIC DNA]</scope>
    <source>
        <strain evidence="17">BAU-BD-2019</strain>
        <tissue evidence="16">Blood</tissue>
    </source>
</reference>
<feature type="domain" description="Coatomer beta subunit appendage platform" evidence="15">
    <location>
        <begin position="832"/>
        <end position="963"/>
    </location>
</feature>
<dbReference type="Pfam" id="PF14806">
    <property type="entry name" value="Coatomer_b_Cpla"/>
    <property type="match status" value="1"/>
</dbReference>
<dbReference type="PANTHER" id="PTHR10635:SF0">
    <property type="entry name" value="COATOMER SUBUNIT BETA"/>
    <property type="match status" value="1"/>
</dbReference>
<protein>
    <recommendedName>
        <fullName evidence="2 12">Coatomer subunit beta</fullName>
    </recommendedName>
    <alternativeName>
        <fullName evidence="11 12">Beta-coat protein</fullName>
    </alternativeName>
</protein>
<keyword evidence="8 12" id="KW-0333">Golgi apparatus</keyword>
<accession>A0ABQ8MIM2</accession>
<dbReference type="Proteomes" id="UP000830375">
    <property type="component" value="Unassembled WGS sequence"/>
</dbReference>
<evidence type="ECO:0000256" key="12">
    <source>
        <dbReference type="PIRNR" id="PIRNR005727"/>
    </source>
</evidence>
<dbReference type="InterPro" id="IPR016024">
    <property type="entry name" value="ARM-type_fold"/>
</dbReference>
<keyword evidence="7 12" id="KW-0653">Protein transport</keyword>
<evidence type="ECO:0000256" key="3">
    <source>
        <dbReference type="ARBA" id="ARBA00022448"/>
    </source>
</evidence>
<evidence type="ECO:0000256" key="4">
    <source>
        <dbReference type="ARBA" id="ARBA00022490"/>
    </source>
</evidence>
<evidence type="ECO:0000259" key="14">
    <source>
        <dbReference type="Pfam" id="PF07718"/>
    </source>
</evidence>
<feature type="domain" description="Clathrin/coatomer adaptor adaptin-like N-terminal" evidence="13">
    <location>
        <begin position="105"/>
        <end position="527"/>
    </location>
</feature>
<comment type="subunit">
    <text evidence="12">Oligomeric complex that consists of at least the alpha, beta, beta', gamma, delta, epsilon and zeta subunits.</text>
</comment>
<dbReference type="Gene3D" id="1.25.10.10">
    <property type="entry name" value="Leucine-rich Repeat Variant"/>
    <property type="match status" value="1"/>
</dbReference>
<dbReference type="EMBL" id="JACTAM010000007">
    <property type="protein sequence ID" value="KAI2662720.1"/>
    <property type="molecule type" value="Genomic_DNA"/>
</dbReference>
<evidence type="ECO:0000313" key="17">
    <source>
        <dbReference type="Proteomes" id="UP000830375"/>
    </source>
</evidence>
<proteinExistence type="predicted"/>
<keyword evidence="17" id="KW-1185">Reference proteome</keyword>
<dbReference type="InterPro" id="IPR029446">
    <property type="entry name" value="COPB1_appendage_platform_dom"/>
</dbReference>
<comment type="function">
    <text evidence="12">The coatomer is a cytosolic protein complex that binds to dilysine motifs and reversibly associates with Golgi non-clathrin-coated vesicles, which further mediate biosynthetic protein transport from the ER, via the Golgi up to the trans Golgi network. Coatomer complex is required for budding from Golgi membranes, and is essential for the retrograde Golgi-to-ER transport of dilysine-tagged proteins.</text>
</comment>
<evidence type="ECO:0000313" key="16">
    <source>
        <dbReference type="EMBL" id="KAI2662720.1"/>
    </source>
</evidence>
<keyword evidence="9 12" id="KW-0472">Membrane</keyword>
<feature type="domain" description="Coatomer beta subunit C-terminal" evidence="14">
    <location>
        <begin position="689"/>
        <end position="825"/>
    </location>
</feature>
<dbReference type="InterPro" id="IPR011710">
    <property type="entry name" value="Coatomer_bsu_C"/>
</dbReference>
<keyword evidence="4 12" id="KW-0963">Cytoplasm</keyword>
<keyword evidence="10 12" id="KW-0968">Cytoplasmic vesicle</keyword>
<evidence type="ECO:0000256" key="11">
    <source>
        <dbReference type="ARBA" id="ARBA00030841"/>
    </source>
</evidence>
<evidence type="ECO:0000256" key="8">
    <source>
        <dbReference type="ARBA" id="ARBA00023034"/>
    </source>
</evidence>
<comment type="subcellular location">
    <subcellularLocation>
        <location evidence="12">Cytoplasm</location>
    </subcellularLocation>
    <subcellularLocation>
        <location evidence="1 12">Golgi apparatus membrane</location>
        <topology evidence="1 12">Peripheral membrane protein</topology>
        <orientation evidence="1 12">Cytoplasmic side</orientation>
    </subcellularLocation>
    <subcellularLocation>
        <location evidence="12">Cytoplasmic vesicle</location>
        <location evidence="12">COPI-coated vesicle membrane</location>
        <topology evidence="12">Peripheral membrane protein</topology>
        <orientation evidence="12">Cytoplasmic side</orientation>
    </subcellularLocation>
</comment>
<dbReference type="PANTHER" id="PTHR10635">
    <property type="entry name" value="COATOMER SUBUNIT BETA"/>
    <property type="match status" value="1"/>
</dbReference>
<keyword evidence="5" id="KW-0677">Repeat</keyword>
<evidence type="ECO:0000256" key="5">
    <source>
        <dbReference type="ARBA" id="ARBA00022737"/>
    </source>
</evidence>
<dbReference type="InterPro" id="IPR011989">
    <property type="entry name" value="ARM-like"/>
</dbReference>
<dbReference type="SUPFAM" id="SSF48371">
    <property type="entry name" value="ARM repeat"/>
    <property type="match status" value="1"/>
</dbReference>
<dbReference type="Pfam" id="PF01602">
    <property type="entry name" value="Adaptin_N"/>
    <property type="match status" value="1"/>
</dbReference>
<evidence type="ECO:0000259" key="13">
    <source>
        <dbReference type="Pfam" id="PF01602"/>
    </source>
</evidence>
<evidence type="ECO:0000256" key="10">
    <source>
        <dbReference type="ARBA" id="ARBA00023329"/>
    </source>
</evidence>